<accession>A0A9J6C9R5</accession>
<evidence type="ECO:0000256" key="4">
    <source>
        <dbReference type="ARBA" id="ARBA00022989"/>
    </source>
</evidence>
<evidence type="ECO:0000313" key="9">
    <source>
        <dbReference type="Proteomes" id="UP001107558"/>
    </source>
</evidence>
<dbReference type="GO" id="GO:0005385">
    <property type="term" value="F:zinc ion transmembrane transporter activity"/>
    <property type="evidence" value="ECO:0007669"/>
    <property type="project" value="TreeGrafter"/>
</dbReference>
<evidence type="ECO:0000313" key="8">
    <source>
        <dbReference type="EMBL" id="KAG5678849.1"/>
    </source>
</evidence>
<name>A0A9J6C9R5_POLVA</name>
<feature type="transmembrane region" description="Helical" evidence="6">
    <location>
        <begin position="315"/>
        <end position="335"/>
    </location>
</feature>
<dbReference type="EMBL" id="JADBJN010000002">
    <property type="protein sequence ID" value="KAG5678849.1"/>
    <property type="molecule type" value="Genomic_DNA"/>
</dbReference>
<keyword evidence="3 6" id="KW-0812">Transmembrane</keyword>
<sequence length="674" mass="76573">MAHRHLMAVCVVCLLCAEHLPCKHVLAASTTNIIKSKDERWSLETSTENDALVLLADEVAVENIYDKRKGKNKDEEKMRVKRHADHSNSHKHHHIELPEVTKNYLQKIFLQFNEQQQQQQSMQMNMNGFENMIGQLKLNHIFNSSINDKMCMNEETFLDKITHHNHHELEHEHEEEDHEHEHHDHHIEISTDNMLSMCPILLYYAINRDISSCLHISNFSMLDLNDETSSLIVMEDRKLVWLYSTLSIILVSLCGLFGVAVIPIMEKHFYHHILQFLVALAVGTLAGDALLHLLPHAMLPLTNDQDLHQTMMYRGLAAVLGIVFFYFFERFMVMIMEWRQKKEKREKPSSRVRVMRDPETVSLNGANMTCKHKYSSYPYCYDEIAMETKDDHHEHQHIEEEAVVNNHKDLIITSASDIKKMNGLIHDNSNDVDNTTLTLSTSLDDGSIESNALCNNNSNKQTGNPISNTTTNCKTTGENLQEENYTIILREHQSKHHGHSHTHGHVHSPPESLSAVAWMVIMGDGLHNFTDGMAIGAAFSNNIAGGFSTAVAVFCHELPHELGDFAVLLKAGMSPRKAVYYNLLSSVLCFFGMCVGIMIGDTPEASQWIFAVAAGLFIYIALVDMMPELTSTHGKEESCMLTQCFLQFSGMCTGFLCMLLIALYEHDLKEIFSS</sequence>
<dbReference type="GO" id="GO:0030003">
    <property type="term" value="P:intracellular monoatomic cation homeostasis"/>
    <property type="evidence" value="ECO:0007669"/>
    <property type="project" value="TreeGrafter"/>
</dbReference>
<evidence type="ECO:0000256" key="6">
    <source>
        <dbReference type="SAM" id="Phobius"/>
    </source>
</evidence>
<reference evidence="8" key="1">
    <citation type="submission" date="2021-03" db="EMBL/GenBank/DDBJ databases">
        <title>Chromosome level genome of the anhydrobiotic midge Polypedilum vanderplanki.</title>
        <authorList>
            <person name="Yoshida Y."/>
            <person name="Kikawada T."/>
            <person name="Gusev O."/>
        </authorList>
    </citation>
    <scope>NUCLEOTIDE SEQUENCE</scope>
    <source>
        <strain evidence="8">NIAS01</strain>
        <tissue evidence="8">Whole body or cell culture</tissue>
    </source>
</reference>
<dbReference type="Pfam" id="PF02535">
    <property type="entry name" value="Zip"/>
    <property type="match status" value="1"/>
</dbReference>
<feature type="transmembrane region" description="Helical" evidence="6">
    <location>
        <begin position="605"/>
        <end position="623"/>
    </location>
</feature>
<dbReference type="OrthoDB" id="10265193at2759"/>
<comment type="similarity">
    <text evidence="2">Belongs to the ZIP transporter (TC 2.A.5) family.</text>
</comment>
<gene>
    <name evidence="8" type="ORF">PVAND_008482</name>
</gene>
<evidence type="ECO:0000256" key="1">
    <source>
        <dbReference type="ARBA" id="ARBA00004141"/>
    </source>
</evidence>
<proteinExistence type="inferred from homology"/>
<dbReference type="InterPro" id="IPR050799">
    <property type="entry name" value="ZIP_Transporter"/>
</dbReference>
<feature type="transmembrane region" description="Helical" evidence="6">
    <location>
        <begin position="579"/>
        <end position="599"/>
    </location>
</feature>
<dbReference type="GO" id="GO:0071578">
    <property type="term" value="P:zinc ion import across plasma membrane"/>
    <property type="evidence" value="ECO:0007669"/>
    <property type="project" value="TreeGrafter"/>
</dbReference>
<protein>
    <recommendedName>
        <fullName evidence="10">Zinc transporter foi</fullName>
    </recommendedName>
</protein>
<evidence type="ECO:0000256" key="5">
    <source>
        <dbReference type="ARBA" id="ARBA00023136"/>
    </source>
</evidence>
<organism evidence="8 9">
    <name type="scientific">Polypedilum vanderplanki</name>
    <name type="common">Sleeping chironomid midge</name>
    <dbReference type="NCBI Taxonomy" id="319348"/>
    <lineage>
        <taxon>Eukaryota</taxon>
        <taxon>Metazoa</taxon>
        <taxon>Ecdysozoa</taxon>
        <taxon>Arthropoda</taxon>
        <taxon>Hexapoda</taxon>
        <taxon>Insecta</taxon>
        <taxon>Pterygota</taxon>
        <taxon>Neoptera</taxon>
        <taxon>Endopterygota</taxon>
        <taxon>Diptera</taxon>
        <taxon>Nematocera</taxon>
        <taxon>Chironomoidea</taxon>
        <taxon>Chironomidae</taxon>
        <taxon>Chironominae</taxon>
        <taxon>Polypedilum</taxon>
        <taxon>Polypedilum</taxon>
    </lineage>
</organism>
<dbReference type="InterPro" id="IPR003689">
    <property type="entry name" value="ZIP"/>
</dbReference>
<feature type="chain" id="PRO_5039888157" description="Zinc transporter foi" evidence="7">
    <location>
        <begin position="28"/>
        <end position="674"/>
    </location>
</feature>
<keyword evidence="7" id="KW-0732">Signal</keyword>
<evidence type="ECO:0008006" key="10">
    <source>
        <dbReference type="Google" id="ProtNLM"/>
    </source>
</evidence>
<evidence type="ECO:0000256" key="2">
    <source>
        <dbReference type="ARBA" id="ARBA00006939"/>
    </source>
</evidence>
<keyword evidence="9" id="KW-1185">Reference proteome</keyword>
<feature type="signal peptide" evidence="7">
    <location>
        <begin position="1"/>
        <end position="27"/>
    </location>
</feature>
<keyword evidence="4 6" id="KW-1133">Transmembrane helix</keyword>
<dbReference type="GO" id="GO:0140410">
    <property type="term" value="F:monoatomic cation:bicarbonate symporter activity"/>
    <property type="evidence" value="ECO:0007669"/>
    <property type="project" value="TreeGrafter"/>
</dbReference>
<dbReference type="PANTHER" id="PTHR12191:SF37">
    <property type="entry name" value="ZINC TRANSPORTER FOI"/>
    <property type="match status" value="1"/>
</dbReference>
<feature type="transmembrane region" description="Helical" evidence="6">
    <location>
        <begin position="240"/>
        <end position="262"/>
    </location>
</feature>
<dbReference type="AlphaFoldDB" id="A0A9J6C9R5"/>
<evidence type="ECO:0000256" key="3">
    <source>
        <dbReference type="ARBA" id="ARBA00022692"/>
    </source>
</evidence>
<comment type="subcellular location">
    <subcellularLocation>
        <location evidence="1">Membrane</location>
        <topology evidence="1">Multi-pass membrane protein</topology>
    </subcellularLocation>
</comment>
<feature type="transmembrane region" description="Helical" evidence="6">
    <location>
        <begin position="274"/>
        <end position="295"/>
    </location>
</feature>
<dbReference type="PANTHER" id="PTHR12191">
    <property type="entry name" value="SOLUTE CARRIER FAMILY 39"/>
    <property type="match status" value="1"/>
</dbReference>
<feature type="transmembrane region" description="Helical" evidence="6">
    <location>
        <begin position="644"/>
        <end position="664"/>
    </location>
</feature>
<evidence type="ECO:0000256" key="7">
    <source>
        <dbReference type="SAM" id="SignalP"/>
    </source>
</evidence>
<dbReference type="Proteomes" id="UP001107558">
    <property type="component" value="Chromosome 2"/>
</dbReference>
<dbReference type="GO" id="GO:0005886">
    <property type="term" value="C:plasma membrane"/>
    <property type="evidence" value="ECO:0007669"/>
    <property type="project" value="TreeGrafter"/>
</dbReference>
<keyword evidence="5 6" id="KW-0472">Membrane</keyword>
<comment type="caution">
    <text evidence="8">The sequence shown here is derived from an EMBL/GenBank/DDBJ whole genome shotgun (WGS) entry which is preliminary data.</text>
</comment>